<evidence type="ECO:0000313" key="1">
    <source>
        <dbReference type="EMBL" id="KKN40864.1"/>
    </source>
</evidence>
<dbReference type="AlphaFoldDB" id="A0A0F9QEC6"/>
<name>A0A0F9QEC6_9ZZZZ</name>
<gene>
    <name evidence="1" type="ORF">LCGC14_0728860</name>
</gene>
<sequence>MTGEIFKIAVKEQLDKMIRSDAELFYVDVEKNELFEHYLASFPEGTNPIFRERTVHDCSACKMFIRGVGNVITIIDGITHSVWDVLVGGFEQTVADALSEKVKDKSITGVFRHRVKTLGVKQQREVLENGIVNIYDHFHYELPRELISNDISTERGKFETDKQVLERSLEEISLNAGETVLELIGENQLYRGQEFITHVQKFVETKLKYDGLGKWEKPNWLWLKSVELKSLGRFRNTVIGTLLTDLSSGKPLEEAVRMFESKVAPTNYKRTTALVTQAMIDRAEATVAELGIEKSLARRFAVAKDITLNNVLFANQPMRKKMKKATKKQSVFIQIEPTKKSYDDVDEMSINEFINSVLPHAKKIEVMVENKHTNNLMSLIAPTNKRSPNIMKWNNPFSWSYNGEVTDTIKERVKRAGGNVEGFMRFSLSWDYYDDLDIHVVEPNGNEIFYGKTRSTWSSGYLDVDMNVSDRDSLEPVENIAWADDQRIQEGVYRVFVENFNKRDMNASGFEVQMEIDGKMSLFSYDKPLRQKERVQVIEFNYSKDTGLTSINSLPSSTVIKEVWGIETQQWSKVSTIMLSPNHWNGEQNGNKHWFFMLDKCVNPDKARGFYNEFLMNDLRDHRKVLELLSSKMKTEITDKQLSGVGFSSTQENSVLVKVSGKINRVVKVTFAPPKVTKQQLHIDRTVIHADVGRCEVCKREVTTGDSRLPCPSCAYVYHTSHFLESVRVSGFCPTCGIRVTQAQITTLVQLATV</sequence>
<dbReference type="CDD" id="cd15489">
    <property type="entry name" value="PHD_SF"/>
    <property type="match status" value="1"/>
</dbReference>
<protein>
    <submittedName>
        <fullName evidence="1">Uncharacterized protein</fullName>
    </submittedName>
</protein>
<organism evidence="1">
    <name type="scientific">marine sediment metagenome</name>
    <dbReference type="NCBI Taxonomy" id="412755"/>
    <lineage>
        <taxon>unclassified sequences</taxon>
        <taxon>metagenomes</taxon>
        <taxon>ecological metagenomes</taxon>
    </lineage>
</organism>
<reference evidence="1" key="1">
    <citation type="journal article" date="2015" name="Nature">
        <title>Complex archaea that bridge the gap between prokaryotes and eukaryotes.</title>
        <authorList>
            <person name="Spang A."/>
            <person name="Saw J.H."/>
            <person name="Jorgensen S.L."/>
            <person name="Zaremba-Niedzwiedzka K."/>
            <person name="Martijn J."/>
            <person name="Lind A.E."/>
            <person name="van Eijk R."/>
            <person name="Schleper C."/>
            <person name="Guy L."/>
            <person name="Ettema T.J."/>
        </authorList>
    </citation>
    <scope>NUCLEOTIDE SEQUENCE</scope>
</reference>
<proteinExistence type="predicted"/>
<dbReference type="EMBL" id="LAZR01001681">
    <property type="protein sequence ID" value="KKN40864.1"/>
    <property type="molecule type" value="Genomic_DNA"/>
</dbReference>
<accession>A0A0F9QEC6</accession>
<comment type="caution">
    <text evidence="1">The sequence shown here is derived from an EMBL/GenBank/DDBJ whole genome shotgun (WGS) entry which is preliminary data.</text>
</comment>